<gene>
    <name evidence="9" type="ORF">CMV_009299</name>
</gene>
<evidence type="ECO:0000256" key="3">
    <source>
        <dbReference type="ARBA" id="ARBA00023125"/>
    </source>
</evidence>
<protein>
    <recommendedName>
        <fullName evidence="8">BHLH domain-containing protein</fullName>
    </recommendedName>
</protein>
<sequence length="539" mass="59970">MSQYIVPNWNLKHQRQEQVEGEEGNRSSHVHNQQQNHPSSTSPLVPNMSDYEVAELTWENGQLSMHGLRGLIPTTPTKPTYGRAGDTLESIVHQATCHKQISNVLQHDHAPAANVVPIDAVSTGGTWAETESTGQVQVAPTTLMRKRTRSESEQCHGRKICGSLNEDSADHGASATFCRDNDTTIMTWASFDSPRSLKTRTTEVDSSCLDGLGNRDEEHETNNEMGRSHSTRKTRAAAIHNQSERRRRDRINQKMKTLQRMVPNANKTDIASMLDEVIEYLKQLQAQVHQLMSMRSMPQMMMPLGMQQHLQMSLLARMGMGMGVGLGMGMGMLDMSTMSHRAPQTLASLINPASVSASAPTLVSPPFVLTSMIPTDASAQSKPNSGTNAAVPLLAQSMNIDLYNKMAAVYQQQVNQTTVTTQIGLKNLDPFLMLDEFSCFETVMHMLQVYFVSKKFNDLIIIGFNCKETEVEFFGFWGGITHQDCVGHKCTIGPSDVQWMTTGRGIIHPKMPTRRETQRDYSFGSIYPPKTKCQNSSFC</sequence>
<keyword evidence="10" id="KW-1185">Reference proteome</keyword>
<dbReference type="CDD" id="cd11445">
    <property type="entry name" value="bHLH_AtPIF_like"/>
    <property type="match status" value="1"/>
</dbReference>
<evidence type="ECO:0000313" key="9">
    <source>
        <dbReference type="EMBL" id="KAF3966613.1"/>
    </source>
</evidence>
<dbReference type="PANTHER" id="PTHR45855">
    <property type="entry name" value="TRANSCRIPTION FACTOR PIF1-RELATED"/>
    <property type="match status" value="1"/>
</dbReference>
<feature type="compositionally biased region" description="Basic and acidic residues" evidence="7">
    <location>
        <begin position="14"/>
        <end position="26"/>
    </location>
</feature>
<keyword evidence="5" id="KW-0539">Nucleus</keyword>
<dbReference type="InterPro" id="IPR011598">
    <property type="entry name" value="bHLH_dom"/>
</dbReference>
<organism evidence="9 10">
    <name type="scientific">Castanea mollissima</name>
    <name type="common">Chinese chestnut</name>
    <dbReference type="NCBI Taxonomy" id="60419"/>
    <lineage>
        <taxon>Eukaryota</taxon>
        <taxon>Viridiplantae</taxon>
        <taxon>Streptophyta</taxon>
        <taxon>Embryophyta</taxon>
        <taxon>Tracheophyta</taxon>
        <taxon>Spermatophyta</taxon>
        <taxon>Magnoliopsida</taxon>
        <taxon>eudicotyledons</taxon>
        <taxon>Gunneridae</taxon>
        <taxon>Pentapetalae</taxon>
        <taxon>rosids</taxon>
        <taxon>fabids</taxon>
        <taxon>Fagales</taxon>
        <taxon>Fagaceae</taxon>
        <taxon>Castanea</taxon>
    </lineage>
</organism>
<evidence type="ECO:0000313" key="10">
    <source>
        <dbReference type="Proteomes" id="UP000737018"/>
    </source>
</evidence>
<dbReference type="GO" id="GO:0003677">
    <property type="term" value="F:DNA binding"/>
    <property type="evidence" value="ECO:0007669"/>
    <property type="project" value="UniProtKB-KW"/>
</dbReference>
<feature type="domain" description="BHLH" evidence="8">
    <location>
        <begin position="235"/>
        <end position="284"/>
    </location>
</feature>
<dbReference type="Gene3D" id="4.10.280.10">
    <property type="entry name" value="Helix-loop-helix DNA-binding domain"/>
    <property type="match status" value="1"/>
</dbReference>
<dbReference type="AlphaFoldDB" id="A0A8J4VNA1"/>
<dbReference type="InterPro" id="IPR011051">
    <property type="entry name" value="RmlC_Cupin_sf"/>
</dbReference>
<evidence type="ECO:0000256" key="6">
    <source>
        <dbReference type="RuleBase" id="RU003457"/>
    </source>
</evidence>
<feature type="region of interest" description="Disordered" evidence="7">
    <location>
        <begin position="202"/>
        <end position="235"/>
    </location>
</feature>
<dbReference type="PROSITE" id="PS50888">
    <property type="entry name" value="BHLH"/>
    <property type="match status" value="1"/>
</dbReference>
<feature type="region of interest" description="Disordered" evidence="7">
    <location>
        <begin position="1"/>
        <end position="47"/>
    </location>
</feature>
<keyword evidence="3" id="KW-0238">DNA-binding</keyword>
<dbReference type="SUPFAM" id="SSF47459">
    <property type="entry name" value="HLH, helix-loop-helix DNA-binding domain"/>
    <property type="match status" value="1"/>
</dbReference>
<dbReference type="GO" id="GO:0046983">
    <property type="term" value="F:protein dimerization activity"/>
    <property type="evidence" value="ECO:0007669"/>
    <property type="project" value="InterPro"/>
</dbReference>
<dbReference type="InterPro" id="IPR047265">
    <property type="entry name" value="PIF1-like_bHLH"/>
</dbReference>
<evidence type="ECO:0000256" key="5">
    <source>
        <dbReference type="ARBA" id="ARBA00023242"/>
    </source>
</evidence>
<dbReference type="InterPro" id="IPR014710">
    <property type="entry name" value="RmlC-like_jellyroll"/>
</dbReference>
<dbReference type="Pfam" id="PF02678">
    <property type="entry name" value="Pirin"/>
    <property type="match status" value="1"/>
</dbReference>
<name>A0A8J4VNA1_9ROSI</name>
<evidence type="ECO:0000256" key="1">
    <source>
        <dbReference type="ARBA" id="ARBA00004123"/>
    </source>
</evidence>
<proteinExistence type="inferred from homology"/>
<accession>A0A8J4VNA1</accession>
<dbReference type="EMBL" id="JRKL02001019">
    <property type="protein sequence ID" value="KAF3966613.1"/>
    <property type="molecule type" value="Genomic_DNA"/>
</dbReference>
<dbReference type="InterPro" id="IPR003829">
    <property type="entry name" value="Pirin_N_dom"/>
</dbReference>
<dbReference type="InterPro" id="IPR036638">
    <property type="entry name" value="HLH_DNA-bd_sf"/>
</dbReference>
<dbReference type="SUPFAM" id="SSF51182">
    <property type="entry name" value="RmlC-like cupins"/>
    <property type="match status" value="1"/>
</dbReference>
<comment type="similarity">
    <text evidence="6">Belongs to the pirin family.</text>
</comment>
<dbReference type="InterPro" id="IPR031066">
    <property type="entry name" value="bHLH_ALC-like_plant"/>
</dbReference>
<dbReference type="PANTHER" id="PTHR45855:SF12">
    <property type="entry name" value="TRANSCRIPTION FACTOR PIF7-LIKE ISOFORM X1"/>
    <property type="match status" value="1"/>
</dbReference>
<feature type="compositionally biased region" description="Polar residues" evidence="7">
    <location>
        <begin position="30"/>
        <end position="44"/>
    </location>
</feature>
<dbReference type="Pfam" id="PF00010">
    <property type="entry name" value="HLH"/>
    <property type="match status" value="1"/>
</dbReference>
<feature type="compositionally biased region" description="Basic and acidic residues" evidence="7">
    <location>
        <begin position="213"/>
        <end position="222"/>
    </location>
</feature>
<evidence type="ECO:0000259" key="8">
    <source>
        <dbReference type="PROSITE" id="PS50888"/>
    </source>
</evidence>
<evidence type="ECO:0000256" key="7">
    <source>
        <dbReference type="SAM" id="MobiDB-lite"/>
    </source>
</evidence>
<dbReference type="Proteomes" id="UP000737018">
    <property type="component" value="Unassembled WGS sequence"/>
</dbReference>
<dbReference type="SMART" id="SM00353">
    <property type="entry name" value="HLH"/>
    <property type="match status" value="1"/>
</dbReference>
<reference evidence="9" key="1">
    <citation type="submission" date="2020-03" db="EMBL/GenBank/DDBJ databases">
        <title>Castanea mollissima Vanexum genome sequencing.</title>
        <authorList>
            <person name="Staton M."/>
        </authorList>
    </citation>
    <scope>NUCLEOTIDE SEQUENCE</scope>
    <source>
        <tissue evidence="9">Leaf</tissue>
    </source>
</reference>
<evidence type="ECO:0000256" key="4">
    <source>
        <dbReference type="ARBA" id="ARBA00023163"/>
    </source>
</evidence>
<dbReference type="GO" id="GO:0005634">
    <property type="term" value="C:nucleus"/>
    <property type="evidence" value="ECO:0007669"/>
    <property type="project" value="UniProtKB-SubCell"/>
</dbReference>
<comment type="subcellular location">
    <subcellularLocation>
        <location evidence="1">Nucleus</location>
    </subcellularLocation>
</comment>
<dbReference type="OrthoDB" id="71302at2759"/>
<keyword evidence="2" id="KW-0805">Transcription regulation</keyword>
<keyword evidence="4" id="KW-0804">Transcription</keyword>
<evidence type="ECO:0000256" key="2">
    <source>
        <dbReference type="ARBA" id="ARBA00023015"/>
    </source>
</evidence>
<dbReference type="Gene3D" id="2.60.120.10">
    <property type="entry name" value="Jelly Rolls"/>
    <property type="match status" value="1"/>
</dbReference>
<comment type="caution">
    <text evidence="9">The sequence shown here is derived from an EMBL/GenBank/DDBJ whole genome shotgun (WGS) entry which is preliminary data.</text>
</comment>